<dbReference type="AlphaFoldDB" id="A0A8D7ADR1"/>
<name>A0A8D7ADR1_MUSAM</name>
<feature type="non-terminal residue" evidence="1">
    <location>
        <position position="114"/>
    </location>
</feature>
<gene>
    <name evidence="1" type="ORF">GSMUA_175080.1</name>
</gene>
<organism evidence="1">
    <name type="scientific">Musa acuminata subsp. malaccensis</name>
    <name type="common">Wild banana</name>
    <name type="synonym">Musa malaccensis</name>
    <dbReference type="NCBI Taxonomy" id="214687"/>
    <lineage>
        <taxon>Eukaryota</taxon>
        <taxon>Viridiplantae</taxon>
        <taxon>Streptophyta</taxon>
        <taxon>Embryophyta</taxon>
        <taxon>Tracheophyta</taxon>
        <taxon>Spermatophyta</taxon>
        <taxon>Magnoliopsida</taxon>
        <taxon>Liliopsida</taxon>
        <taxon>Zingiberales</taxon>
        <taxon>Musaceae</taxon>
        <taxon>Musa</taxon>
    </lineage>
</organism>
<evidence type="ECO:0000313" key="1">
    <source>
        <dbReference type="EMBL" id="CAG1847713.1"/>
    </source>
</evidence>
<accession>A0A8D7ADR1</accession>
<sequence length="114" mass="13155">MPRTGLPHVLQVSQELRRGCCLLRWLLHDSDDRVRLYFPGGVRSLHFAHRRRRRRRRRFVALGQVERGLPGQQAAVASPAPPTTRGVRHGCCRREVVVLLACLFFGGWESFKAW</sequence>
<proteinExistence type="predicted"/>
<reference evidence="1" key="1">
    <citation type="submission" date="2021-03" db="EMBL/GenBank/DDBJ databases">
        <authorList>
            <consortium name="Genoscope - CEA"/>
            <person name="William W."/>
        </authorList>
    </citation>
    <scope>NUCLEOTIDE SEQUENCE</scope>
    <source>
        <strain evidence="1">Doubled-haploid Pahang</strain>
    </source>
</reference>
<dbReference type="EMBL" id="HG996471">
    <property type="protein sequence ID" value="CAG1847713.1"/>
    <property type="molecule type" value="Genomic_DNA"/>
</dbReference>
<protein>
    <submittedName>
        <fullName evidence="1">(wild Malaysian banana) hypothetical protein</fullName>
    </submittedName>
</protein>